<proteinExistence type="predicted"/>
<evidence type="ECO:0000313" key="1">
    <source>
        <dbReference type="EMBL" id="CAF4420974.1"/>
    </source>
</evidence>
<dbReference type="EMBL" id="CAJOAZ010028885">
    <property type="protein sequence ID" value="CAF4420974.1"/>
    <property type="molecule type" value="Genomic_DNA"/>
</dbReference>
<feature type="non-terminal residue" evidence="1">
    <location>
        <position position="106"/>
    </location>
</feature>
<feature type="non-terminal residue" evidence="1">
    <location>
        <position position="1"/>
    </location>
</feature>
<comment type="caution">
    <text evidence="1">The sequence shown here is derived from an EMBL/GenBank/DDBJ whole genome shotgun (WGS) entry which is preliminary data.</text>
</comment>
<evidence type="ECO:0000313" key="2">
    <source>
        <dbReference type="Proteomes" id="UP000663844"/>
    </source>
</evidence>
<sequence>MDPNAPAIHLKSVQDVQIQNEAELLNCKYFFPNVTTLTLENGFSNRYQSIAINLNRVLPLIHLTKLILDCRYLSLTNLIELLRFAPNIHTIKFNSLPRYKTDSKSI</sequence>
<dbReference type="Proteomes" id="UP000663844">
    <property type="component" value="Unassembled WGS sequence"/>
</dbReference>
<reference evidence="1" key="1">
    <citation type="submission" date="2021-02" db="EMBL/GenBank/DDBJ databases">
        <authorList>
            <person name="Nowell W R."/>
        </authorList>
    </citation>
    <scope>NUCLEOTIDE SEQUENCE</scope>
</reference>
<organism evidence="1 2">
    <name type="scientific">Adineta steineri</name>
    <dbReference type="NCBI Taxonomy" id="433720"/>
    <lineage>
        <taxon>Eukaryota</taxon>
        <taxon>Metazoa</taxon>
        <taxon>Spiralia</taxon>
        <taxon>Gnathifera</taxon>
        <taxon>Rotifera</taxon>
        <taxon>Eurotatoria</taxon>
        <taxon>Bdelloidea</taxon>
        <taxon>Adinetida</taxon>
        <taxon>Adinetidae</taxon>
        <taxon>Adineta</taxon>
    </lineage>
</organism>
<accession>A0A820QG20</accession>
<protein>
    <submittedName>
        <fullName evidence="1">Uncharacterized protein</fullName>
    </submittedName>
</protein>
<name>A0A820QG20_9BILA</name>
<dbReference type="AlphaFoldDB" id="A0A820QG20"/>
<gene>
    <name evidence="1" type="ORF">OXD698_LOCUS52635</name>
</gene>